<keyword evidence="3" id="KW-0732">Signal</keyword>
<dbReference type="PANTHER" id="PTHR10706:SF130">
    <property type="entry name" value="F-BOX ONLY PROTEIN 31"/>
    <property type="match status" value="1"/>
</dbReference>
<dbReference type="PANTHER" id="PTHR10706">
    <property type="entry name" value="F-BOX FAMILY PROTEIN"/>
    <property type="match status" value="1"/>
</dbReference>
<keyword evidence="2" id="KW-0833">Ubl conjugation pathway</keyword>
<evidence type="ECO:0000256" key="3">
    <source>
        <dbReference type="SAM" id="SignalP"/>
    </source>
</evidence>
<evidence type="ECO:0000256" key="1">
    <source>
        <dbReference type="ARBA" id="ARBA00004906"/>
    </source>
</evidence>
<dbReference type="InterPro" id="IPR045048">
    <property type="entry name" value="FBXO31/39"/>
</dbReference>
<keyword evidence="6" id="KW-1185">Reference proteome</keyword>
<protein>
    <recommendedName>
        <fullName evidence="4">F-box domain-containing protein</fullName>
    </recommendedName>
</protein>
<dbReference type="STRING" id="745531.A0A0C3S8Z3"/>
<proteinExistence type="predicted"/>
<dbReference type="PROSITE" id="PS50181">
    <property type="entry name" value="FBOX"/>
    <property type="match status" value="1"/>
</dbReference>
<comment type="pathway">
    <text evidence="1">Protein modification; protein ubiquitination.</text>
</comment>
<dbReference type="HOGENOM" id="CLU_042699_0_0_1"/>
<dbReference type="Gene3D" id="1.20.1280.50">
    <property type="match status" value="1"/>
</dbReference>
<dbReference type="AlphaFoldDB" id="A0A0C3S8Z3"/>
<name>A0A0C3S8Z3_PHLG1</name>
<evidence type="ECO:0000259" key="4">
    <source>
        <dbReference type="PROSITE" id="PS50181"/>
    </source>
</evidence>
<sequence>MAEHLSMLPYDILRILVRLVSAADIAQLFSTCRKLYSYMKDEAIWRELCAHYGVATRDMFPDATFFEIYSGILHKYGPLLGLWASDHPYFGSIVEFRLDVSAHCISGELWQFYIPPRTRAALIAFATMSDSPNDEPSLPKPCRLLTITLPSTPTPRRAHLLWHIDHSIPLHNNYDGAVPTLRVLSQTDESLYICDNSGDASRLPEFPDPHNRPWYDSDRGLPRLKVEPAPTSCTQDPLLVQSHLVFVYMARTEAMKPAAISICPSVLYPIDVFAPHEPLLTGTFEDSRTIDISKPHPADAEPIFHRRFYPLRLPAIAGCDPSDEDWRPSCLEGLWLGTYRTHETEVLYVYVDELEREVRAMKITGNVNIPRGAITWSFRLDNRVRPHDLPLDNQKAQLAFGGELARMMMYRGTGSTSATGYAEEDREEVNIFVGIVGPDEIRINWYGMDGRYTPRYLRYKGRDIDGSSESCL</sequence>
<organism evidence="5 6">
    <name type="scientific">Phlebiopsis gigantea (strain 11061_1 CR5-6)</name>
    <name type="common">White-rot fungus</name>
    <name type="synonym">Peniophora gigantea</name>
    <dbReference type="NCBI Taxonomy" id="745531"/>
    <lineage>
        <taxon>Eukaryota</taxon>
        <taxon>Fungi</taxon>
        <taxon>Dikarya</taxon>
        <taxon>Basidiomycota</taxon>
        <taxon>Agaricomycotina</taxon>
        <taxon>Agaricomycetes</taxon>
        <taxon>Polyporales</taxon>
        <taxon>Phanerochaetaceae</taxon>
        <taxon>Phlebiopsis</taxon>
    </lineage>
</organism>
<evidence type="ECO:0000313" key="6">
    <source>
        <dbReference type="Proteomes" id="UP000053257"/>
    </source>
</evidence>
<dbReference type="EMBL" id="KN840490">
    <property type="protein sequence ID" value="KIP07837.1"/>
    <property type="molecule type" value="Genomic_DNA"/>
</dbReference>
<dbReference type="Pfam" id="PF12014">
    <property type="entry name" value="Cyclin_D1_bind"/>
    <property type="match status" value="1"/>
</dbReference>
<reference evidence="5 6" key="1">
    <citation type="journal article" date="2014" name="PLoS Genet.">
        <title>Analysis of the Phlebiopsis gigantea genome, transcriptome and secretome provides insight into its pioneer colonization strategies of wood.</title>
        <authorList>
            <person name="Hori C."/>
            <person name="Ishida T."/>
            <person name="Igarashi K."/>
            <person name="Samejima M."/>
            <person name="Suzuki H."/>
            <person name="Master E."/>
            <person name="Ferreira P."/>
            <person name="Ruiz-Duenas F.J."/>
            <person name="Held B."/>
            <person name="Canessa P."/>
            <person name="Larrondo L.F."/>
            <person name="Schmoll M."/>
            <person name="Druzhinina I.S."/>
            <person name="Kubicek C.P."/>
            <person name="Gaskell J.A."/>
            <person name="Kersten P."/>
            <person name="St John F."/>
            <person name="Glasner J."/>
            <person name="Sabat G."/>
            <person name="Splinter BonDurant S."/>
            <person name="Syed K."/>
            <person name="Yadav J."/>
            <person name="Mgbeahuruike A.C."/>
            <person name="Kovalchuk A."/>
            <person name="Asiegbu F.O."/>
            <person name="Lackner G."/>
            <person name="Hoffmeister D."/>
            <person name="Rencoret J."/>
            <person name="Gutierrez A."/>
            <person name="Sun H."/>
            <person name="Lindquist E."/>
            <person name="Barry K."/>
            <person name="Riley R."/>
            <person name="Grigoriev I.V."/>
            <person name="Henrissat B."/>
            <person name="Kues U."/>
            <person name="Berka R.M."/>
            <person name="Martinez A.T."/>
            <person name="Covert S.F."/>
            <person name="Blanchette R.A."/>
            <person name="Cullen D."/>
        </authorList>
    </citation>
    <scope>NUCLEOTIDE SEQUENCE [LARGE SCALE GENOMIC DNA]</scope>
    <source>
        <strain evidence="5 6">11061_1 CR5-6</strain>
    </source>
</reference>
<dbReference type="InterPro" id="IPR001810">
    <property type="entry name" value="F-box_dom"/>
</dbReference>
<feature type="chain" id="PRO_5002178266" description="F-box domain-containing protein" evidence="3">
    <location>
        <begin position="23"/>
        <end position="472"/>
    </location>
</feature>
<evidence type="ECO:0000313" key="5">
    <source>
        <dbReference type="EMBL" id="KIP07837.1"/>
    </source>
</evidence>
<dbReference type="UniPathway" id="UPA00143"/>
<dbReference type="SUPFAM" id="SSF81383">
    <property type="entry name" value="F-box domain"/>
    <property type="match status" value="1"/>
</dbReference>
<dbReference type="InterPro" id="IPR036047">
    <property type="entry name" value="F-box-like_dom_sf"/>
</dbReference>
<feature type="domain" description="F-box" evidence="4">
    <location>
        <begin position="2"/>
        <end position="48"/>
    </location>
</feature>
<dbReference type="GO" id="GO:0016567">
    <property type="term" value="P:protein ubiquitination"/>
    <property type="evidence" value="ECO:0007669"/>
    <property type="project" value="UniProtKB-UniPathway"/>
</dbReference>
<feature type="signal peptide" evidence="3">
    <location>
        <begin position="1"/>
        <end position="22"/>
    </location>
</feature>
<dbReference type="Proteomes" id="UP000053257">
    <property type="component" value="Unassembled WGS sequence"/>
</dbReference>
<accession>A0A0C3S8Z3</accession>
<evidence type="ECO:0000256" key="2">
    <source>
        <dbReference type="ARBA" id="ARBA00022786"/>
    </source>
</evidence>
<dbReference type="OrthoDB" id="722566at2759"/>
<gene>
    <name evidence="5" type="ORF">PHLGIDRAFT_35277</name>
</gene>